<proteinExistence type="predicted"/>
<evidence type="ECO:0000313" key="1">
    <source>
        <dbReference type="EMBL" id="CAG8822218.1"/>
    </source>
</evidence>
<dbReference type="EMBL" id="CAJVQC010085937">
    <property type="protein sequence ID" value="CAG8822218.1"/>
    <property type="molecule type" value="Genomic_DNA"/>
</dbReference>
<organism evidence="1 2">
    <name type="scientific">Racocetra persica</name>
    <dbReference type="NCBI Taxonomy" id="160502"/>
    <lineage>
        <taxon>Eukaryota</taxon>
        <taxon>Fungi</taxon>
        <taxon>Fungi incertae sedis</taxon>
        <taxon>Mucoromycota</taxon>
        <taxon>Glomeromycotina</taxon>
        <taxon>Glomeromycetes</taxon>
        <taxon>Diversisporales</taxon>
        <taxon>Gigasporaceae</taxon>
        <taxon>Racocetra</taxon>
    </lineage>
</organism>
<name>A0ACA9S334_9GLOM</name>
<comment type="caution">
    <text evidence="1">The sequence shown here is derived from an EMBL/GenBank/DDBJ whole genome shotgun (WGS) entry which is preliminary data.</text>
</comment>
<dbReference type="Proteomes" id="UP000789920">
    <property type="component" value="Unassembled WGS sequence"/>
</dbReference>
<protein>
    <submittedName>
        <fullName evidence="1">11107_t:CDS:1</fullName>
    </submittedName>
</protein>
<evidence type="ECO:0000313" key="2">
    <source>
        <dbReference type="Proteomes" id="UP000789920"/>
    </source>
</evidence>
<feature type="non-terminal residue" evidence="1">
    <location>
        <position position="1"/>
    </location>
</feature>
<sequence>EKRPYFEYKRHNIEYIVSTKIKKRGPTKKEQKNYLLLKNILN</sequence>
<accession>A0ACA9S334</accession>
<reference evidence="1" key="1">
    <citation type="submission" date="2021-06" db="EMBL/GenBank/DDBJ databases">
        <authorList>
            <person name="Kallberg Y."/>
            <person name="Tangrot J."/>
            <person name="Rosling A."/>
        </authorList>
    </citation>
    <scope>NUCLEOTIDE SEQUENCE</scope>
    <source>
        <strain evidence="1">MA461A</strain>
    </source>
</reference>
<keyword evidence="2" id="KW-1185">Reference proteome</keyword>
<gene>
    <name evidence="1" type="ORF">RPERSI_LOCUS25751</name>
</gene>